<evidence type="ECO:0000313" key="2">
    <source>
        <dbReference type="Proteomes" id="UP000078465"/>
    </source>
</evidence>
<reference evidence="1" key="1">
    <citation type="submission" date="2024-10" db="EMBL/GenBank/DDBJ databases">
        <title>Strain of Rhizobium-related bacteria isolated fromm roots of Vavilovia formosa.</title>
        <authorList>
            <person name="Kimeklis A."/>
            <person name="Afonin A."/>
        </authorList>
    </citation>
    <scope>NUCLEOTIDE SEQUENCE</scope>
    <source>
        <strain evidence="1">Vaf-46</strain>
    </source>
</reference>
<keyword evidence="1" id="KW-0614">Plasmid</keyword>
<geneLocation type="plasmid" evidence="1 2">
    <name>unnamed1</name>
</geneLocation>
<gene>
    <name evidence="1" type="ORF">A4U53_037170</name>
</gene>
<sequence>MIDSYCTIDCAKKKDRLRKNGSPEEAGREARVFPRREATRNNLPQSGRWSSFAMSDLEEE</sequence>
<evidence type="ECO:0000313" key="1">
    <source>
        <dbReference type="EMBL" id="XKM43296.1"/>
    </source>
</evidence>
<name>A0ACD5EVX6_9HYPH</name>
<dbReference type="EMBL" id="CP171854">
    <property type="protein sequence ID" value="XKM43296.1"/>
    <property type="molecule type" value="Genomic_DNA"/>
</dbReference>
<organism evidence="1 2">
    <name type="scientific">Rhizobium ruizarguesonis</name>
    <dbReference type="NCBI Taxonomy" id="2081791"/>
    <lineage>
        <taxon>Bacteria</taxon>
        <taxon>Pseudomonadati</taxon>
        <taxon>Pseudomonadota</taxon>
        <taxon>Alphaproteobacteria</taxon>
        <taxon>Hyphomicrobiales</taxon>
        <taxon>Rhizobiaceae</taxon>
        <taxon>Rhizobium/Agrobacterium group</taxon>
        <taxon>Rhizobium</taxon>
    </lineage>
</organism>
<dbReference type="Proteomes" id="UP000078465">
    <property type="component" value="Plasmid unnamed1"/>
</dbReference>
<protein>
    <submittedName>
        <fullName evidence="1">Uncharacterized protein</fullName>
    </submittedName>
</protein>
<proteinExistence type="predicted"/>
<accession>A0ACD5EVX6</accession>